<dbReference type="InterPro" id="IPR037522">
    <property type="entry name" value="HD_GYP_dom"/>
</dbReference>
<dbReference type="PANTHER" id="PTHR45228">
    <property type="entry name" value="CYCLIC DI-GMP PHOSPHODIESTERASE TM_0186-RELATED"/>
    <property type="match status" value="1"/>
</dbReference>
<evidence type="ECO:0000313" key="5">
    <source>
        <dbReference type="EMBL" id="MDP2563901.1"/>
    </source>
</evidence>
<evidence type="ECO:0000256" key="2">
    <source>
        <dbReference type="SAM" id="Coils"/>
    </source>
</evidence>
<evidence type="ECO:0000313" key="6">
    <source>
        <dbReference type="Proteomes" id="UP001177212"/>
    </source>
</evidence>
<dbReference type="PROSITE" id="PS51832">
    <property type="entry name" value="HD_GYP"/>
    <property type="match status" value="1"/>
</dbReference>
<keyword evidence="2" id="KW-0175">Coiled coil</keyword>
<feature type="coiled-coil region" evidence="2">
    <location>
        <begin position="140"/>
        <end position="196"/>
    </location>
</feature>
<dbReference type="Gene3D" id="3.40.50.2300">
    <property type="match status" value="1"/>
</dbReference>
<gene>
    <name evidence="5" type="ORF">Q8W34_04610</name>
</gene>
<dbReference type="InterPro" id="IPR052020">
    <property type="entry name" value="Cyclic_di-GMP/3'3'-cGAMP_PDE"/>
</dbReference>
<name>A0ABT9FBM9_9GAMM</name>
<evidence type="ECO:0000259" key="3">
    <source>
        <dbReference type="PROSITE" id="PS50110"/>
    </source>
</evidence>
<feature type="domain" description="Response regulatory" evidence="3">
    <location>
        <begin position="16"/>
        <end position="131"/>
    </location>
</feature>
<evidence type="ECO:0000259" key="4">
    <source>
        <dbReference type="PROSITE" id="PS51832"/>
    </source>
</evidence>
<dbReference type="CDD" id="cd17569">
    <property type="entry name" value="REC_HupR-like"/>
    <property type="match status" value="1"/>
</dbReference>
<dbReference type="Pfam" id="PF13487">
    <property type="entry name" value="HD_5"/>
    <property type="match status" value="1"/>
</dbReference>
<keyword evidence="1" id="KW-0597">Phosphoprotein</keyword>
<accession>A0ABT9FBM9</accession>
<protein>
    <submittedName>
        <fullName evidence="5">Response regulator</fullName>
    </submittedName>
</protein>
<organism evidence="5 6">
    <name type="scientific">Pseudoalteromonas marina</name>
    <dbReference type="NCBI Taxonomy" id="267375"/>
    <lineage>
        <taxon>Bacteria</taxon>
        <taxon>Pseudomonadati</taxon>
        <taxon>Pseudomonadota</taxon>
        <taxon>Gammaproteobacteria</taxon>
        <taxon>Alteromonadales</taxon>
        <taxon>Pseudoalteromonadaceae</taxon>
        <taxon>Pseudoalteromonas</taxon>
    </lineage>
</organism>
<dbReference type="EMBL" id="JAUYVT010000002">
    <property type="protein sequence ID" value="MDP2563901.1"/>
    <property type="molecule type" value="Genomic_DNA"/>
</dbReference>
<reference evidence="5" key="1">
    <citation type="submission" date="2023-07" db="EMBL/GenBank/DDBJ databases">
        <title>Genome content predicts the carbon catabolic preferences of heterotrophic bacteria.</title>
        <authorList>
            <person name="Gralka M."/>
        </authorList>
    </citation>
    <scope>NUCLEOTIDE SEQUENCE</scope>
    <source>
        <strain evidence="5">4G09</strain>
    </source>
</reference>
<dbReference type="InterPro" id="IPR001789">
    <property type="entry name" value="Sig_transdc_resp-reg_receiver"/>
</dbReference>
<proteinExistence type="predicted"/>
<dbReference type="Proteomes" id="UP001177212">
    <property type="component" value="Unassembled WGS sequence"/>
</dbReference>
<dbReference type="InterPro" id="IPR011006">
    <property type="entry name" value="CheY-like_superfamily"/>
</dbReference>
<dbReference type="Gene3D" id="1.10.3210.10">
    <property type="entry name" value="Hypothetical protein af1432"/>
    <property type="match status" value="1"/>
</dbReference>
<dbReference type="PROSITE" id="PS50110">
    <property type="entry name" value="RESPONSE_REGULATORY"/>
    <property type="match status" value="1"/>
</dbReference>
<dbReference type="Pfam" id="PF00072">
    <property type="entry name" value="Response_reg"/>
    <property type="match status" value="1"/>
</dbReference>
<keyword evidence="6" id="KW-1185">Reference proteome</keyword>
<dbReference type="SUPFAM" id="SSF52172">
    <property type="entry name" value="CheY-like"/>
    <property type="match status" value="1"/>
</dbReference>
<feature type="domain" description="HD-GYP" evidence="4">
    <location>
        <begin position="186"/>
        <end position="383"/>
    </location>
</feature>
<dbReference type="RefSeq" id="WP_305471360.1">
    <property type="nucleotide sequence ID" value="NZ_JAUYVT010000002.1"/>
</dbReference>
<feature type="modified residue" description="4-aspartylphosphate" evidence="1">
    <location>
        <position position="65"/>
    </location>
</feature>
<dbReference type="PANTHER" id="PTHR45228:SF8">
    <property type="entry name" value="TWO-COMPONENT RESPONSE REGULATOR-RELATED"/>
    <property type="match status" value="1"/>
</dbReference>
<evidence type="ECO:0000256" key="1">
    <source>
        <dbReference type="PROSITE-ProRule" id="PRU00169"/>
    </source>
</evidence>
<sequence length="444" mass="50103">MQKTSELEEFNNRPAHILCLDDEASVLKSLVRLLRMNKFNVVVSTDGHDALQKMTATQFDVVISDMRMPKMSGAEFLAKAKKLAPDTQRILLTGYSDLESTVSAVNDGGINAYIQKPWQNDHLIGVIKSAVEKFRLKKHNELLQAHVKKQNAQLTELNQSLELRVEKRTKQIKQVLRQLEKANEREKNEHKSTVELLYNFINANPYLDGNRAQNIANTCTHIALYLNASQKSIDLAPTAGYLAQIGLLAMDPDLYKKPVNKLTEAQRKTFYTHPSTAQLMLMPALHLHDVSDAIYYQYERYNGNGLPKGLSGNEIPIGAMVLSVARDYWEAYEQSVGDNEAEHHQHALDTIKLYSGTFYHPKIVRALEASHNKMKEKKSTAGSVTICNAQELKENMVLGNSIQSHTGIMLLPKGHVFSRKSIEKLQQLEAKKPTPFRIMIKSAK</sequence>
<dbReference type="SMART" id="SM00448">
    <property type="entry name" value="REC"/>
    <property type="match status" value="1"/>
</dbReference>
<comment type="caution">
    <text evidence="5">The sequence shown here is derived from an EMBL/GenBank/DDBJ whole genome shotgun (WGS) entry which is preliminary data.</text>
</comment>